<evidence type="ECO:0000256" key="7">
    <source>
        <dbReference type="ARBA" id="ARBA00048475"/>
    </source>
</evidence>
<sequence>MSIEQDLVAALGRTLNGTDFPGLGEKYEGKVRDNYSPGDGRRFIVVTDRVSAFDRVLGTIPFKGQVLNRLAAWWFEKTRAVAENHLIRVPDPNVLECIECEPLLVEMVVRAYVTGSTSTSIWTHYQKGARVFAGHALPDGLRRNQRLPAPILTPATKAPKGEHDVSASREEILAGGKVTAEEFDAAADMAMRLFEHGAKLMAERGLILVDTKYELGKTKDGRIVVIDEIHTPDSSRFWMANTYEERFARGEDPEPFDKDFVRRHYTALGYVGDGAPPPLPDDVRVGAAKRYIDAYEKITGETFVPDTEEPIARIRKNLAAAAAAPGETK</sequence>
<evidence type="ECO:0000256" key="1">
    <source>
        <dbReference type="ARBA" id="ARBA00004672"/>
    </source>
</evidence>
<dbReference type="InterPro" id="IPR018236">
    <property type="entry name" value="SAICAR_synthetase_CS"/>
</dbReference>
<dbReference type="Gene3D" id="3.30.470.20">
    <property type="entry name" value="ATP-grasp fold, B domain"/>
    <property type="match status" value="1"/>
</dbReference>
<evidence type="ECO:0000259" key="9">
    <source>
        <dbReference type="Pfam" id="PF01259"/>
    </source>
</evidence>
<evidence type="ECO:0000313" key="11">
    <source>
        <dbReference type="Proteomes" id="UP001370348"/>
    </source>
</evidence>
<evidence type="ECO:0000256" key="8">
    <source>
        <dbReference type="HAMAP-Rule" id="MF_00137"/>
    </source>
</evidence>
<keyword evidence="6 8" id="KW-0067">ATP-binding</keyword>
<comment type="catalytic activity">
    <reaction evidence="7 8">
        <text>5-amino-1-(5-phospho-D-ribosyl)imidazole-4-carboxylate + L-aspartate + ATP = (2S)-2-[5-amino-1-(5-phospho-beta-D-ribosyl)imidazole-4-carboxamido]succinate + ADP + phosphate + 2 H(+)</text>
        <dbReference type="Rhea" id="RHEA:22628"/>
        <dbReference type="ChEBI" id="CHEBI:15378"/>
        <dbReference type="ChEBI" id="CHEBI:29991"/>
        <dbReference type="ChEBI" id="CHEBI:30616"/>
        <dbReference type="ChEBI" id="CHEBI:43474"/>
        <dbReference type="ChEBI" id="CHEBI:58443"/>
        <dbReference type="ChEBI" id="CHEBI:77657"/>
        <dbReference type="ChEBI" id="CHEBI:456216"/>
        <dbReference type="EC" id="6.3.2.6"/>
    </reaction>
</comment>
<evidence type="ECO:0000313" key="10">
    <source>
        <dbReference type="EMBL" id="WXB14542.1"/>
    </source>
</evidence>
<dbReference type="Pfam" id="PF01259">
    <property type="entry name" value="SAICAR_synt"/>
    <property type="match status" value="1"/>
</dbReference>
<evidence type="ECO:0000256" key="5">
    <source>
        <dbReference type="ARBA" id="ARBA00022755"/>
    </source>
</evidence>
<organism evidence="10 11">
    <name type="scientific">Pendulispora albinea</name>
    <dbReference type="NCBI Taxonomy" id="2741071"/>
    <lineage>
        <taxon>Bacteria</taxon>
        <taxon>Pseudomonadati</taxon>
        <taxon>Myxococcota</taxon>
        <taxon>Myxococcia</taxon>
        <taxon>Myxococcales</taxon>
        <taxon>Sorangiineae</taxon>
        <taxon>Pendulisporaceae</taxon>
        <taxon>Pendulispora</taxon>
    </lineage>
</organism>
<dbReference type="NCBIfam" id="NF009251">
    <property type="entry name" value="PRK12607.1"/>
    <property type="match status" value="1"/>
</dbReference>
<dbReference type="PANTHER" id="PTHR43700:SF1">
    <property type="entry name" value="PHOSPHORIBOSYLAMINOIMIDAZOLE-SUCCINOCARBOXAMIDE SYNTHASE"/>
    <property type="match status" value="1"/>
</dbReference>
<protein>
    <recommendedName>
        <fullName evidence="8">Phosphoribosylaminoimidazole-succinocarboxamide synthase</fullName>
        <ecNumber evidence="8">6.3.2.6</ecNumber>
    </recommendedName>
    <alternativeName>
        <fullName evidence="8">SAICAR synthetase</fullName>
    </alternativeName>
</protein>
<dbReference type="HAMAP" id="MF_00137">
    <property type="entry name" value="SAICAR_synth"/>
    <property type="match status" value="1"/>
</dbReference>
<dbReference type="RefSeq" id="WP_394824164.1">
    <property type="nucleotide sequence ID" value="NZ_CP089984.1"/>
</dbReference>
<dbReference type="GO" id="GO:0004639">
    <property type="term" value="F:phosphoribosylaminoimidazolesuccinocarboxamide synthase activity"/>
    <property type="evidence" value="ECO:0007669"/>
    <property type="project" value="UniProtKB-EC"/>
</dbReference>
<dbReference type="PANTHER" id="PTHR43700">
    <property type="entry name" value="PHOSPHORIBOSYLAMINOIMIDAZOLE-SUCCINOCARBOXAMIDE SYNTHASE"/>
    <property type="match status" value="1"/>
</dbReference>
<dbReference type="Gene3D" id="3.30.200.20">
    <property type="entry name" value="Phosphorylase Kinase, domain 1"/>
    <property type="match status" value="1"/>
</dbReference>
<evidence type="ECO:0000256" key="3">
    <source>
        <dbReference type="ARBA" id="ARBA00022598"/>
    </source>
</evidence>
<feature type="domain" description="SAICAR synthetase/ADE2 N-terminal" evidence="9">
    <location>
        <begin position="27"/>
        <end position="267"/>
    </location>
</feature>
<keyword evidence="5 8" id="KW-0658">Purine biosynthesis</keyword>
<dbReference type="CDD" id="cd01414">
    <property type="entry name" value="SAICAR_synt_Sc"/>
    <property type="match status" value="1"/>
</dbReference>
<evidence type="ECO:0000256" key="6">
    <source>
        <dbReference type="ARBA" id="ARBA00022840"/>
    </source>
</evidence>
<proteinExistence type="inferred from homology"/>
<comment type="pathway">
    <text evidence="1 8">Purine metabolism; IMP biosynthesis via de novo pathway; 5-amino-1-(5-phospho-D-ribosyl)imidazole-4-carboxamide from 5-amino-1-(5-phospho-D-ribosyl)imidazole-4-carboxylate: step 1/2.</text>
</comment>
<dbReference type="SUPFAM" id="SSF56104">
    <property type="entry name" value="SAICAR synthase-like"/>
    <property type="match status" value="1"/>
</dbReference>
<reference evidence="10 11" key="1">
    <citation type="submission" date="2021-12" db="EMBL/GenBank/DDBJ databases">
        <title>Discovery of the Pendulisporaceae a myxobacterial family with distinct sporulation behavior and unique specialized metabolism.</title>
        <authorList>
            <person name="Garcia R."/>
            <person name="Popoff A."/>
            <person name="Bader C.D."/>
            <person name="Loehr J."/>
            <person name="Walesch S."/>
            <person name="Walt C."/>
            <person name="Boldt J."/>
            <person name="Bunk B."/>
            <person name="Haeckl F.J.F.P.J."/>
            <person name="Gunesch A.P."/>
            <person name="Birkelbach J."/>
            <person name="Nuebel U."/>
            <person name="Pietschmann T."/>
            <person name="Bach T."/>
            <person name="Mueller R."/>
        </authorList>
    </citation>
    <scope>NUCLEOTIDE SEQUENCE [LARGE SCALE GENOMIC DNA]</scope>
    <source>
        <strain evidence="10 11">MSr11954</strain>
    </source>
</reference>
<gene>
    <name evidence="8" type="primary">purC</name>
    <name evidence="10" type="ORF">LZC94_42795</name>
</gene>
<dbReference type="PROSITE" id="PS01057">
    <property type="entry name" value="SAICAR_SYNTHETASE_1"/>
    <property type="match status" value="1"/>
</dbReference>
<comment type="similarity">
    <text evidence="2 8">Belongs to the SAICAR synthetase family.</text>
</comment>
<dbReference type="Proteomes" id="UP001370348">
    <property type="component" value="Chromosome"/>
</dbReference>
<keyword evidence="3 8" id="KW-0436">Ligase</keyword>
<keyword evidence="11" id="KW-1185">Reference proteome</keyword>
<dbReference type="EMBL" id="CP089984">
    <property type="protein sequence ID" value="WXB14542.1"/>
    <property type="molecule type" value="Genomic_DNA"/>
</dbReference>
<evidence type="ECO:0000256" key="2">
    <source>
        <dbReference type="ARBA" id="ARBA00010190"/>
    </source>
</evidence>
<evidence type="ECO:0000256" key="4">
    <source>
        <dbReference type="ARBA" id="ARBA00022741"/>
    </source>
</evidence>
<keyword evidence="4 8" id="KW-0547">Nucleotide-binding</keyword>
<dbReference type="EC" id="6.3.2.6" evidence="8"/>
<name>A0ABZ2LUF2_9BACT</name>
<accession>A0ABZ2LUF2</accession>
<dbReference type="InterPro" id="IPR028923">
    <property type="entry name" value="SAICAR_synt/ADE2_N"/>
</dbReference>